<name>A0A2K1E401_9FLAO</name>
<evidence type="ECO:0000313" key="7">
    <source>
        <dbReference type="EMBL" id="PNQ75016.1"/>
    </source>
</evidence>
<gene>
    <name evidence="7" type="ORF">C1T31_02445</name>
</gene>
<comment type="catalytic activity">
    <reaction evidence="4">
        <text>a monoamide of a dicarboxylate + H2O = a dicarboxylate + NH4(+)</text>
        <dbReference type="Rhea" id="RHEA:11716"/>
        <dbReference type="ChEBI" id="CHEBI:15377"/>
        <dbReference type="ChEBI" id="CHEBI:28938"/>
        <dbReference type="ChEBI" id="CHEBI:28965"/>
        <dbReference type="ChEBI" id="CHEBI:77450"/>
        <dbReference type="EC" id="3.5.1.3"/>
    </reaction>
</comment>
<keyword evidence="2 7" id="KW-0378">Hydrolase</keyword>
<comment type="caution">
    <text evidence="7">The sequence shown here is derived from an EMBL/GenBank/DDBJ whole genome shotgun (WGS) entry which is preliminary data.</text>
</comment>
<accession>A0A2K1E401</accession>
<dbReference type="PROSITE" id="PS50263">
    <property type="entry name" value="CN_HYDROLASE"/>
    <property type="match status" value="1"/>
</dbReference>
<evidence type="ECO:0000313" key="8">
    <source>
        <dbReference type="Proteomes" id="UP000236641"/>
    </source>
</evidence>
<dbReference type="SUPFAM" id="SSF56317">
    <property type="entry name" value="Carbon-nitrogen hydrolase"/>
    <property type="match status" value="1"/>
</dbReference>
<evidence type="ECO:0000256" key="3">
    <source>
        <dbReference type="ARBA" id="ARBA00039118"/>
    </source>
</evidence>
<dbReference type="NCBIfam" id="NF007757">
    <property type="entry name" value="PRK10438.1"/>
    <property type="match status" value="1"/>
</dbReference>
<dbReference type="OrthoDB" id="9811121at2"/>
<evidence type="ECO:0000256" key="2">
    <source>
        <dbReference type="ARBA" id="ARBA00022801"/>
    </source>
</evidence>
<dbReference type="InterPro" id="IPR036526">
    <property type="entry name" value="C-N_Hydrolase_sf"/>
</dbReference>
<dbReference type="PANTHER" id="PTHR47799:SF1">
    <property type="entry name" value="OMEGA-AMIDASE YAFV"/>
    <property type="match status" value="1"/>
</dbReference>
<comment type="similarity">
    <text evidence="1">Belongs to the carbon-nitrogen hydrolase superfamily. NIT1/NIT2 family.</text>
</comment>
<dbReference type="PANTHER" id="PTHR47799">
    <property type="entry name" value="OMEGA-AMIDASE YAFV"/>
    <property type="match status" value="1"/>
</dbReference>
<evidence type="ECO:0000256" key="4">
    <source>
        <dbReference type="ARBA" id="ARBA00052904"/>
    </source>
</evidence>
<dbReference type="RefSeq" id="WP_103050867.1">
    <property type="nucleotide sequence ID" value="NZ_POWF01000001.1"/>
</dbReference>
<feature type="domain" description="CN hydrolase" evidence="6">
    <location>
        <begin position="5"/>
        <end position="242"/>
    </location>
</feature>
<keyword evidence="8" id="KW-1185">Reference proteome</keyword>
<sequence>MQDQLKTAFIQTDLVWEDPKANRKNFKAKFDLLPEDVDLVILPEMFSTGFTMNAQAVAESMNGKTVTWMLEKAQKHQFAIVGSLIIEENGHYLNRLVFAFPDGTFNTYDKRHTFSLAGEDKVFTAGTKKVIIGYKGWKICPQICYDLRFPVWARNVEDYDLLLYVANWPKPRIAAWDALLKARAIENMSYCIGVNRIGQDGKENEYCGHSAIYDVLGNNITPLRPNKEQIEMTVLEKKHIVYYRDKLKFLDDKDAFTIV</sequence>
<dbReference type="InterPro" id="IPR003010">
    <property type="entry name" value="C-N_Hydrolase"/>
</dbReference>
<organism evidence="7 8">
    <name type="scientific">Hanstruepera neustonica</name>
    <dbReference type="NCBI Taxonomy" id="1445657"/>
    <lineage>
        <taxon>Bacteria</taxon>
        <taxon>Pseudomonadati</taxon>
        <taxon>Bacteroidota</taxon>
        <taxon>Flavobacteriia</taxon>
        <taxon>Flavobacteriales</taxon>
        <taxon>Flavobacteriaceae</taxon>
        <taxon>Hanstruepera</taxon>
    </lineage>
</organism>
<reference evidence="7 8" key="1">
    <citation type="submission" date="2018-01" db="EMBL/GenBank/DDBJ databases">
        <title>The draft genome of Hanstruepera neustonica JCM19743.</title>
        <authorList>
            <person name="He R.-H."/>
            <person name="Du Z.-J."/>
        </authorList>
    </citation>
    <scope>NUCLEOTIDE SEQUENCE [LARGE SCALE GENOMIC DNA]</scope>
    <source>
        <strain evidence="7 8">JCM19743</strain>
    </source>
</reference>
<dbReference type="EC" id="3.5.1.3" evidence="3"/>
<evidence type="ECO:0000259" key="6">
    <source>
        <dbReference type="PROSITE" id="PS50263"/>
    </source>
</evidence>
<dbReference type="GO" id="GO:0106008">
    <property type="term" value="F:2-oxoglutaramate amidase activity"/>
    <property type="evidence" value="ECO:0007669"/>
    <property type="project" value="TreeGrafter"/>
</dbReference>
<dbReference type="AlphaFoldDB" id="A0A2K1E401"/>
<evidence type="ECO:0000256" key="5">
    <source>
        <dbReference type="ARBA" id="ARBA00072139"/>
    </source>
</evidence>
<proteinExistence type="inferred from homology"/>
<dbReference type="InterPro" id="IPR052737">
    <property type="entry name" value="Omega-amidase_YafV"/>
</dbReference>
<dbReference type="Proteomes" id="UP000236641">
    <property type="component" value="Unassembled WGS sequence"/>
</dbReference>
<dbReference type="FunFam" id="3.60.110.10:FF:000004">
    <property type="entry name" value="Carbon-nitrogen hydrolase"/>
    <property type="match status" value="1"/>
</dbReference>
<dbReference type="EMBL" id="POWF01000001">
    <property type="protein sequence ID" value="PNQ75016.1"/>
    <property type="molecule type" value="Genomic_DNA"/>
</dbReference>
<dbReference type="GO" id="GO:0050152">
    <property type="term" value="F:omega-amidase activity"/>
    <property type="evidence" value="ECO:0007669"/>
    <property type="project" value="UniProtKB-EC"/>
</dbReference>
<evidence type="ECO:0000256" key="1">
    <source>
        <dbReference type="ARBA" id="ARBA00010613"/>
    </source>
</evidence>
<dbReference type="Pfam" id="PF00795">
    <property type="entry name" value="CN_hydrolase"/>
    <property type="match status" value="1"/>
</dbReference>
<dbReference type="CDD" id="cd07575">
    <property type="entry name" value="Xc-1258_like"/>
    <property type="match status" value="1"/>
</dbReference>
<dbReference type="Gene3D" id="3.60.110.10">
    <property type="entry name" value="Carbon-nitrogen hydrolase"/>
    <property type="match status" value="1"/>
</dbReference>
<protein>
    <recommendedName>
        <fullName evidence="5">Omega-amidase YafV</fullName>
        <ecNumber evidence="3">3.5.1.3</ecNumber>
    </recommendedName>
</protein>